<feature type="compositionally biased region" description="Basic and acidic residues" evidence="1">
    <location>
        <begin position="2267"/>
        <end position="2277"/>
    </location>
</feature>
<feature type="compositionally biased region" description="Basic and acidic residues" evidence="1">
    <location>
        <begin position="1276"/>
        <end position="1288"/>
    </location>
</feature>
<feature type="compositionally biased region" description="Basic residues" evidence="1">
    <location>
        <begin position="1732"/>
        <end position="1744"/>
    </location>
</feature>
<feature type="region of interest" description="Disordered" evidence="1">
    <location>
        <begin position="309"/>
        <end position="368"/>
    </location>
</feature>
<feature type="compositionally biased region" description="Basic and acidic residues" evidence="1">
    <location>
        <begin position="968"/>
        <end position="977"/>
    </location>
</feature>
<dbReference type="EMBL" id="MIGC01003452">
    <property type="protein sequence ID" value="PHJ19404.1"/>
    <property type="molecule type" value="Genomic_DNA"/>
</dbReference>
<feature type="region of interest" description="Disordered" evidence="1">
    <location>
        <begin position="2267"/>
        <end position="2290"/>
    </location>
</feature>
<feature type="compositionally biased region" description="Basic and acidic residues" evidence="1">
    <location>
        <begin position="1529"/>
        <end position="1548"/>
    </location>
</feature>
<feature type="compositionally biased region" description="Basic and acidic residues" evidence="1">
    <location>
        <begin position="73"/>
        <end position="85"/>
    </location>
</feature>
<accession>A0A2C6KSY5</accession>
<feature type="compositionally biased region" description="Polar residues" evidence="1">
    <location>
        <begin position="912"/>
        <end position="932"/>
    </location>
</feature>
<feature type="region of interest" description="Disordered" evidence="1">
    <location>
        <begin position="1718"/>
        <end position="1744"/>
    </location>
</feature>
<evidence type="ECO:0000256" key="1">
    <source>
        <dbReference type="SAM" id="MobiDB-lite"/>
    </source>
</evidence>
<dbReference type="Proteomes" id="UP000221165">
    <property type="component" value="Unassembled WGS sequence"/>
</dbReference>
<feature type="region of interest" description="Disordered" evidence="1">
    <location>
        <begin position="186"/>
        <end position="211"/>
    </location>
</feature>
<feature type="compositionally biased region" description="Low complexity" evidence="1">
    <location>
        <begin position="1404"/>
        <end position="1413"/>
    </location>
</feature>
<organism evidence="2 3">
    <name type="scientific">Cystoisospora suis</name>
    <dbReference type="NCBI Taxonomy" id="483139"/>
    <lineage>
        <taxon>Eukaryota</taxon>
        <taxon>Sar</taxon>
        <taxon>Alveolata</taxon>
        <taxon>Apicomplexa</taxon>
        <taxon>Conoidasida</taxon>
        <taxon>Coccidia</taxon>
        <taxon>Eucoccidiorida</taxon>
        <taxon>Eimeriorina</taxon>
        <taxon>Sarcocystidae</taxon>
        <taxon>Cystoisospora</taxon>
    </lineage>
</organism>
<feature type="region of interest" description="Disordered" evidence="1">
    <location>
        <begin position="1399"/>
        <end position="1436"/>
    </location>
</feature>
<feature type="compositionally biased region" description="Acidic residues" evidence="1">
    <location>
        <begin position="1005"/>
        <end position="1014"/>
    </location>
</feature>
<feature type="region of interest" description="Disordered" evidence="1">
    <location>
        <begin position="790"/>
        <end position="884"/>
    </location>
</feature>
<feature type="compositionally biased region" description="Basic and acidic residues" evidence="1">
    <location>
        <begin position="1068"/>
        <end position="1099"/>
    </location>
</feature>
<feature type="region of interest" description="Disordered" evidence="1">
    <location>
        <begin position="1140"/>
        <end position="1212"/>
    </location>
</feature>
<feature type="region of interest" description="Disordered" evidence="1">
    <location>
        <begin position="1"/>
        <end position="165"/>
    </location>
</feature>
<evidence type="ECO:0000313" key="2">
    <source>
        <dbReference type="EMBL" id="PHJ19404.1"/>
    </source>
</evidence>
<feature type="compositionally biased region" description="Polar residues" evidence="1">
    <location>
        <begin position="87"/>
        <end position="104"/>
    </location>
</feature>
<feature type="region of interest" description="Disordered" evidence="1">
    <location>
        <begin position="1849"/>
        <end position="1878"/>
    </location>
</feature>
<comment type="caution">
    <text evidence="2">The sequence shown here is derived from an EMBL/GenBank/DDBJ whole genome shotgun (WGS) entry which is preliminary data.</text>
</comment>
<feature type="compositionally biased region" description="Basic and acidic residues" evidence="1">
    <location>
        <begin position="871"/>
        <end position="884"/>
    </location>
</feature>
<feature type="compositionally biased region" description="Polar residues" evidence="1">
    <location>
        <begin position="1605"/>
        <end position="1623"/>
    </location>
</feature>
<dbReference type="VEuPathDB" id="ToxoDB:CSUI_006760"/>
<feature type="region of interest" description="Disordered" evidence="1">
    <location>
        <begin position="1956"/>
        <end position="1980"/>
    </location>
</feature>
<feature type="region of interest" description="Disordered" evidence="1">
    <location>
        <begin position="1225"/>
        <end position="1288"/>
    </location>
</feature>
<sequence length="2550" mass="276458">MDCQLSAEARDSHGITEEPAGALSGEPPKVEQGVQLQTSRAQKLRPNQRQTRLSSFFSVVPRLPPGVHTSVRHSTEASEADKPQEKLGSSQPDSASLLSPSDTAQRPATNDRPPPRRRRSNSRARTAYNRTRVLGSSECCVSEDLSPSERKPVPGLGSAPGAIPTVDTDVGVSELLRCETSPEFCSGPENISQSGGSECEDRRKTAGQRDFHTQEETLKQQVRDVESRLDDSTIVRRERPERQLRQQRLSTKLAAVNFTNETGEDASLPKNQRVVLDLTGVASVEEETVASPLANEGSVEAAALPCDSSHENLQSPVHPGPHTTAVNSPDTGGNYADPPLLPATRETPTEPVGRPSGHAVSSRERGNEITDEAITAALDASGEALAEASIGHLEEANEVTYDKGVEEEEEGGAVLKDEQIAVETRGHTAAETVDPADSCGSSTERIFRALAEDPTSGDGSTEYGAPPATNTPCAAQESSGASSSAATCFLARPRDISACSDGATTQGAAQTRRVLGAASASLVFASPTVVSSPDSPACLDQSTERLEVRHARPSAGVGSQGSAGLQGSVQETKREEANTLFSGSAPRKLSAETGNQRSCKKTLTDFFSPKPTQTRNIFVAEDEVVCCLSPGKLPAPEESSGNNVSSSMKKRGRNQSCDFDGGSELSPCPSESGQWHRSLARTDSGEFSAPGSGSERKTRRRLKLQDLEDSPSTELALSGVKDSLGQGTPVVAPSSSSGEECWGARSHRDAESNSNPYAEDTDDCSHFAREERSAAEDIKASRLPFVERGCTVDPSASTSSPAKPAKGVEENVNEAKLPEECSVSDTRGRGSPGHMETLFPSGPAPDVGERGQENAGPSSACSSLPGANLQKRQEGHCDRRVERQGRSGALCAAWSAIFKRSSRQSDSEKNNAVDSGSATQKQVLTATTQASKANGRDKKPSKRLSGRRSELSSLSEPENVRALSPLLEQDKRTKERGFRRSLRACVRMRRQDAQGEGTAQSAEAVDSDGTEGDDDLRVRSGKRRLSSRLASPGLASPSWGSALPPHRSAKKKREEKRCKVVISPKAVTRTDEFELKEKELRKRADEKEEEKRRRQEIANRKLLSQAQQQQREAEEEQRMRLLVERNASWASWLRFLEDGEDNGGELHGLPSPGAVGPERRGASLRADRWNAPAGTLIGSKNPQPSCPYDKSSEQNETTPCESADGRAKDSEKLEQCVGRWRRLRRGVSEEPSEEEEEKEKTVQMDGEQGVSLTEPTKGRRRVLREQGGETTVNNQDEEREKCRKEGEVTEDERQRRRVEVPLGENESRDTAEWVCCLRNISWPAVKAKLLELCGLTGPSGQHATFFVSKGPYTFHSYNSILRILHEAGIPTTMSARRATCILTNDEGYWPSDQLAADAERRAADPASAAAGRAGTEEDEVRRTHAQDYLTRPTPDDLLEPSGIGADAASLELGGARTRCGVTAPWKNVPNSLFDGPPIATESMLMKAMNISLDAAAKRFRPVHDKSGILIEKLVHHVVEWYTPLFTRETDCGSTTRRDPAALSEERSDQSGSRPGAREATRSSGIERTGEGTATGGAAVVRIKEGEVTENEERTVTVAEGDAEWTRSSPTDSSATFGTSSQYGGQLRPTTRKRMRSDTEERGGSNQQSECTENRERERQSVEEGSGVLKPPRVLWLSHLTDTWPRAFEPVCLSELAGNNDVTLKLYGLLTARVNPVEGSSSTESERADCNSGRRRGSWLTSRRKRRGEQKAEVRVIIVIMPHGYGGDRLIELLCYACGYQAIREQKLREEKRIDGLFLSMAASAQARASQGATQDSRQGADSQNGGAGNSCSAFSVACPAKQSLATREAEKSLPDLVTERSAAPTARGGSEGMERGETVARSATAALPLSRISVYNWWALSRSDQRKLLQRKPAAVERTKAGRTQPIICVARWRPGDDADSAREAVEATIDEALTVGTGGRGRKGDCDEDGEGHNESSAQRRGIHVLQILPPSREALVQRVLAVASAAIGAPVDRSFVELLFAASGDGRHGGGVRNPVSVAGILHTLHFITRTHPNSRVLYAAYRHESQRQLEEQQRKLDTCFRTEIGCVEETSFCPLFDTGTIPPVSWYDREPPYCPRKAPTAEGSGSALITRPSYLIQNFVLPPLERPLALPFALAEVPLLASWRLQQEQPKSLLLQLFGRRNSLAADSLAACLHAFDFLHEKFVCNPGSQARRTACETIAEVAERHGSVEALLDAFTACARVVKIENELSGCLFSDVKDPPDVDTDFSGHKTPSEGEGGSTNSILGVSMSRDNPMVGATSAVVRALPLKTAVRLSEDAAVFVGELILGGIALLQHGPQGAYAPPPLGCSLDAVRKQLLCEHMIQQEKLQTRRRMEKAGENSLKVVDLRRSVEEVGLMSLMCKPEAPGKPRGSSMVVGPKKSAGDVLLRDATDVGAWQRPADSLAASEAVVCDEHPELGDSDRWMDDGVSLFDVMSVSTMMNCERQLRQFLLHEGRTLEKKLATGRGGRRSRTQRKRVTALGDEFNLQKITAVVRELQIECGDRRYKT</sequence>
<gene>
    <name evidence="2" type="ORF">CSUI_006760</name>
</gene>
<protein>
    <submittedName>
        <fullName evidence="2">Uncharacterized protein</fullName>
    </submittedName>
</protein>
<feature type="compositionally biased region" description="Basic and acidic residues" evidence="1">
    <location>
        <begin position="1651"/>
        <end position="1661"/>
    </location>
</feature>
<feature type="compositionally biased region" description="Basic and acidic residues" evidence="1">
    <location>
        <begin position="1581"/>
        <end position="1594"/>
    </location>
</feature>
<feature type="compositionally biased region" description="Polar residues" evidence="1">
    <location>
        <begin position="34"/>
        <end position="57"/>
    </location>
</feature>
<feature type="region of interest" description="Disordered" evidence="1">
    <location>
        <begin position="631"/>
        <end position="763"/>
    </location>
</feature>
<feature type="compositionally biased region" description="Low complexity" evidence="1">
    <location>
        <begin position="794"/>
        <end position="805"/>
    </location>
</feature>
<feature type="compositionally biased region" description="Basic and acidic residues" evidence="1">
    <location>
        <begin position="199"/>
        <end position="211"/>
    </location>
</feature>
<feature type="compositionally biased region" description="Basic and acidic residues" evidence="1">
    <location>
        <begin position="1203"/>
        <end position="1212"/>
    </location>
</feature>
<feature type="region of interest" description="Disordered" evidence="1">
    <location>
        <begin position="989"/>
        <end position="1118"/>
    </location>
</feature>
<feature type="region of interest" description="Disordered" evidence="1">
    <location>
        <begin position="452"/>
        <end position="478"/>
    </location>
</feature>
<feature type="region of interest" description="Disordered" evidence="1">
    <location>
        <begin position="1529"/>
        <end position="1665"/>
    </location>
</feature>
<name>A0A2C6KSY5_9APIC</name>
<dbReference type="GeneID" id="94430124"/>
<dbReference type="OrthoDB" id="332097at2759"/>
<reference evidence="2 3" key="1">
    <citation type="journal article" date="2017" name="Int. J. Parasitol.">
        <title>The genome of the protozoan parasite Cystoisospora suis and a reverse vaccinology approach to identify vaccine candidates.</title>
        <authorList>
            <person name="Palmieri N."/>
            <person name="Shrestha A."/>
            <person name="Ruttkowski B."/>
            <person name="Beck T."/>
            <person name="Vogl C."/>
            <person name="Tomley F."/>
            <person name="Blake D.P."/>
            <person name="Joachim A."/>
        </authorList>
    </citation>
    <scope>NUCLEOTIDE SEQUENCE [LARGE SCALE GENOMIC DNA]</scope>
    <source>
        <strain evidence="2 3">Wien I</strain>
    </source>
</reference>
<proteinExistence type="predicted"/>
<feature type="compositionally biased region" description="Basic and acidic residues" evidence="1">
    <location>
        <begin position="1157"/>
        <end position="1168"/>
    </location>
</feature>
<evidence type="ECO:0000313" key="3">
    <source>
        <dbReference type="Proteomes" id="UP000221165"/>
    </source>
</evidence>
<dbReference type="RefSeq" id="XP_067921104.1">
    <property type="nucleotide sequence ID" value="XM_068066913.1"/>
</dbReference>
<feature type="region of interest" description="Disordered" evidence="1">
    <location>
        <begin position="901"/>
        <end position="977"/>
    </location>
</feature>
<keyword evidence="3" id="KW-1185">Reference proteome</keyword>